<dbReference type="Pfam" id="PF00994">
    <property type="entry name" value="MoCF_biosynth"/>
    <property type="match status" value="1"/>
</dbReference>
<dbReference type="PIRSF" id="PIRSF006728">
    <property type="entry name" value="CinA"/>
    <property type="match status" value="1"/>
</dbReference>
<name>A0AAE3P1E3_9BACT</name>
<dbReference type="AlphaFoldDB" id="A0AAE3P1E3"/>
<dbReference type="InterPro" id="IPR001453">
    <property type="entry name" value="MoaB/Mog_dom"/>
</dbReference>
<keyword evidence="2" id="KW-0175">Coiled coil</keyword>
<feature type="domain" description="MoaB/Mog" evidence="3">
    <location>
        <begin position="4"/>
        <end position="170"/>
    </location>
</feature>
<gene>
    <name evidence="4" type="ORF">P0M35_09930</name>
</gene>
<keyword evidence="5" id="KW-1185">Reference proteome</keyword>
<dbReference type="InterPro" id="IPR050101">
    <property type="entry name" value="CinA"/>
</dbReference>
<reference evidence="4" key="1">
    <citation type="submission" date="2023-03" db="EMBL/GenBank/DDBJ databases">
        <title>Stygiobacter electus gen. nov., sp. nov., facultatively anaerobic thermotolerant bacterium of the class Ignavibacteria from a well of Yessentuki mineral water deposit.</title>
        <authorList>
            <person name="Podosokorskaya O.A."/>
            <person name="Elcheninov A.G."/>
            <person name="Petrova N.F."/>
            <person name="Zavarzina D.G."/>
            <person name="Kublanov I.V."/>
            <person name="Merkel A.Y."/>
        </authorList>
    </citation>
    <scope>NUCLEOTIDE SEQUENCE</scope>
    <source>
        <strain evidence="4">09-Me</strain>
    </source>
</reference>
<dbReference type="InterPro" id="IPR008136">
    <property type="entry name" value="CinA_C"/>
</dbReference>
<dbReference type="SUPFAM" id="SSF53218">
    <property type="entry name" value="Molybdenum cofactor biosynthesis proteins"/>
    <property type="match status" value="1"/>
</dbReference>
<dbReference type="EMBL" id="JARGDL010000014">
    <property type="protein sequence ID" value="MDF1612470.1"/>
    <property type="molecule type" value="Genomic_DNA"/>
</dbReference>
<dbReference type="SUPFAM" id="SSF142433">
    <property type="entry name" value="CinA-like"/>
    <property type="match status" value="1"/>
</dbReference>
<proteinExistence type="inferred from homology"/>
<dbReference type="NCBIfam" id="NF001813">
    <property type="entry name" value="PRK00549.1"/>
    <property type="match status" value="1"/>
</dbReference>
<protein>
    <recommendedName>
        <fullName evidence="1">CinA-like protein</fullName>
    </recommendedName>
</protein>
<dbReference type="NCBIfam" id="TIGR00200">
    <property type="entry name" value="cinA_nterm"/>
    <property type="match status" value="1"/>
</dbReference>
<dbReference type="InterPro" id="IPR036653">
    <property type="entry name" value="CinA-like_C"/>
</dbReference>
<dbReference type="PANTHER" id="PTHR13939">
    <property type="entry name" value="NICOTINAMIDE-NUCLEOTIDE AMIDOHYDROLASE PNCC"/>
    <property type="match status" value="1"/>
</dbReference>
<dbReference type="SMART" id="SM00852">
    <property type="entry name" value="MoCF_biosynth"/>
    <property type="match status" value="1"/>
</dbReference>
<organism evidence="4 5">
    <name type="scientific">Stygiobacter electus</name>
    <dbReference type="NCBI Taxonomy" id="3032292"/>
    <lineage>
        <taxon>Bacteria</taxon>
        <taxon>Pseudomonadati</taxon>
        <taxon>Ignavibacteriota</taxon>
        <taxon>Ignavibacteria</taxon>
        <taxon>Ignavibacteriales</taxon>
        <taxon>Melioribacteraceae</taxon>
        <taxon>Stygiobacter</taxon>
    </lineage>
</organism>
<dbReference type="Proteomes" id="UP001221302">
    <property type="component" value="Unassembled WGS sequence"/>
</dbReference>
<evidence type="ECO:0000259" key="3">
    <source>
        <dbReference type="SMART" id="SM00852"/>
    </source>
</evidence>
<dbReference type="HAMAP" id="MF_00226_B">
    <property type="entry name" value="CinA_B"/>
    <property type="match status" value="1"/>
</dbReference>
<dbReference type="Gene3D" id="3.90.950.20">
    <property type="entry name" value="CinA-like"/>
    <property type="match status" value="1"/>
</dbReference>
<evidence type="ECO:0000313" key="4">
    <source>
        <dbReference type="EMBL" id="MDF1612470.1"/>
    </source>
</evidence>
<dbReference type="Pfam" id="PF02464">
    <property type="entry name" value="CinA"/>
    <property type="match status" value="1"/>
</dbReference>
<dbReference type="InterPro" id="IPR036425">
    <property type="entry name" value="MoaB/Mog-like_dom_sf"/>
</dbReference>
<accession>A0AAE3P1E3</accession>
<feature type="coiled-coil region" evidence="2">
    <location>
        <begin position="222"/>
        <end position="249"/>
    </location>
</feature>
<dbReference type="Pfam" id="PF18146">
    <property type="entry name" value="CinA_KH"/>
    <property type="match status" value="1"/>
</dbReference>
<sequence>MKAHIISIGDEILIGQIINSNSAWIGEKLSEINIEVVSISVVGDDEKQIKQEFQRTFDANDLVIVTGGLGPTHDDVTRKCVVDFFKTELVLDEDVLNDVKKFFEVRNRSLTKINEDQALVPKIATPIRNSRGTAPGFWIEKDNKIFVVMPGVPFEMKGMMESFVLPRLEEMNSEEKIILRKNLLTTGIPESYLYEKLGNIDELMDGNKLAFLPNQFGVKMRLNVEGRSKEEAQNKLDEIEQRIRSLVGRYIYGKDDEQLEEVIAKLMIDRGMKLAVAESCTGGLICSRITNVSGSSQFFERGVITYSNAAKVELLHVQEDAIQKYGAVSLEVCRQMAEGVKAISGIDIGIAVTGILGPSGATPTKPVGLVYIGLCDDKICTAKEFHFGDNRLLNKDRASQAALEMLRRHLLGIPYDD</sequence>
<dbReference type="PANTHER" id="PTHR13939:SF0">
    <property type="entry name" value="NMN AMIDOHYDROLASE-LIKE PROTEIN YFAY"/>
    <property type="match status" value="1"/>
</dbReference>
<evidence type="ECO:0000313" key="5">
    <source>
        <dbReference type="Proteomes" id="UP001221302"/>
    </source>
</evidence>
<dbReference type="RefSeq" id="WP_321536241.1">
    <property type="nucleotide sequence ID" value="NZ_JARGDL010000014.1"/>
</dbReference>
<dbReference type="InterPro" id="IPR008135">
    <property type="entry name" value="Competence-induced_CinA"/>
</dbReference>
<dbReference type="Gene3D" id="3.30.70.2860">
    <property type="match status" value="1"/>
</dbReference>
<dbReference type="NCBIfam" id="TIGR00199">
    <property type="entry name" value="PncC_domain"/>
    <property type="match status" value="1"/>
</dbReference>
<comment type="similarity">
    <text evidence="1">Belongs to the CinA family.</text>
</comment>
<dbReference type="NCBIfam" id="TIGR00177">
    <property type="entry name" value="molyb_syn"/>
    <property type="match status" value="1"/>
</dbReference>
<dbReference type="CDD" id="cd00885">
    <property type="entry name" value="cinA"/>
    <property type="match status" value="1"/>
</dbReference>
<dbReference type="Gene3D" id="3.40.980.10">
    <property type="entry name" value="MoaB/Mog-like domain"/>
    <property type="match status" value="1"/>
</dbReference>
<comment type="caution">
    <text evidence="4">The sequence shown here is derived from an EMBL/GenBank/DDBJ whole genome shotgun (WGS) entry which is preliminary data.</text>
</comment>
<evidence type="ECO:0000256" key="2">
    <source>
        <dbReference type="SAM" id="Coils"/>
    </source>
</evidence>
<evidence type="ECO:0000256" key="1">
    <source>
        <dbReference type="HAMAP-Rule" id="MF_00226"/>
    </source>
</evidence>
<dbReference type="InterPro" id="IPR041424">
    <property type="entry name" value="CinA_KH"/>
</dbReference>